<dbReference type="GeneID" id="34301862"/>
<dbReference type="InterPro" id="IPR009023">
    <property type="entry name" value="HMG_CoA_Rdtase_NAD(P)-bd_sf"/>
</dbReference>
<evidence type="ECO:0000313" key="7">
    <source>
        <dbReference type="Proteomes" id="UP000752647"/>
    </source>
</evidence>
<dbReference type="GO" id="GO:0004420">
    <property type="term" value="F:hydroxymethylglutaryl-CoA reductase (NADPH) activity"/>
    <property type="evidence" value="ECO:0007669"/>
    <property type="project" value="InterPro"/>
</dbReference>
<dbReference type="InterPro" id="IPR009029">
    <property type="entry name" value="HMG_CoA_Rdtase_sub-bd_dom_sf"/>
</dbReference>
<dbReference type="Gene3D" id="3.90.770.10">
    <property type="entry name" value="3-hydroxy-3-methylglutaryl-coenzyme A Reductase, Chain A, domain 2"/>
    <property type="match status" value="2"/>
</dbReference>
<sequence>MAKKYYELTPNERLAFLNLNEHVKAELQANQSDNNAQIVENYMSDFRVPMGLLKDIIIDTHLVNVPMAIEEPSVIAAANNGAKLLNSGGGVAVKLPERTAMIGQILFYGVNFHTLHQFVTTHQEEIFDIAKRAKPSIYKRGGGLVTVNTRQISDDEMSVDFKIDTKDAMGANIVNTILEAEVSLFSEFDKHILGAILTNYAMAQLVTVIGNVTFEAIGGRDIAEKIVALNRFSKNDSYRAVTENKGLFNGIGAVVLATGNDWRAVEASGHAYASQDGHYRSLTHWTIVDEQLHGELTLPISVGTVGGVITAMNQAKNVLDIIHTKSADELRGIILAVGLAQNLAALKAIADGGIQRGHMRMQYRALAVQVGALPQEVPILVSKLTSLPQVDAARATEILMEMRR</sequence>
<dbReference type="EMBL" id="JAHBFI010000017">
    <property type="protein sequence ID" value="MBZ5962885.1"/>
    <property type="molecule type" value="Genomic_DNA"/>
</dbReference>
<dbReference type="AlphaFoldDB" id="A0A9Q3SW67"/>
<comment type="caution">
    <text evidence="5">The sequence shown here is derived from an EMBL/GenBank/DDBJ whole genome shotgun (WGS) entry which is preliminary data.</text>
</comment>
<dbReference type="PRINTS" id="PR00071">
    <property type="entry name" value="HMGCOARDTASE"/>
</dbReference>
<keyword evidence="2 3" id="KW-0560">Oxidoreductase</keyword>
<dbReference type="RefSeq" id="WP_010388738.1">
    <property type="nucleotide sequence ID" value="NZ_BPKT01000006.1"/>
</dbReference>
<dbReference type="SUPFAM" id="SSF55035">
    <property type="entry name" value="NAD-binding domain of HMG-CoA reductase"/>
    <property type="match status" value="1"/>
</dbReference>
<dbReference type="OMA" id="GHMKMHL"/>
<evidence type="ECO:0000313" key="5">
    <source>
        <dbReference type="EMBL" id="MBZ5962885.1"/>
    </source>
</evidence>
<dbReference type="PANTHER" id="PTHR10572:SF24">
    <property type="entry name" value="3-HYDROXY-3-METHYLGLUTARYL-COENZYME A REDUCTASE"/>
    <property type="match status" value="1"/>
</dbReference>
<reference evidence="4 6" key="1">
    <citation type="submission" date="2015-12" db="EMBL/GenBank/DDBJ databases">
        <authorList>
            <person name="Andreevskaya M."/>
        </authorList>
    </citation>
    <scope>NUCLEOTIDE SEQUENCE [LARGE SCALE GENOMIC DNA]</scope>
    <source>
        <strain evidence="4 6">C122c</strain>
    </source>
</reference>
<dbReference type="PANTHER" id="PTHR10572">
    <property type="entry name" value="3-HYDROXY-3-METHYLGLUTARYL-COENZYME A REDUCTASE"/>
    <property type="match status" value="1"/>
</dbReference>
<proteinExistence type="inferred from homology"/>
<dbReference type="EC" id="1.1.1.88" evidence="3"/>
<comment type="similarity">
    <text evidence="1 3">Belongs to the HMG-CoA reductase family.</text>
</comment>
<dbReference type="InterPro" id="IPR023074">
    <property type="entry name" value="HMG_CoA_Rdtase_cat_sf"/>
</dbReference>
<keyword evidence="6" id="KW-1185">Reference proteome</keyword>
<dbReference type="SUPFAM" id="SSF56542">
    <property type="entry name" value="Substrate-binding domain of HMG-CoA reductase"/>
    <property type="match status" value="1"/>
</dbReference>
<keyword evidence="3" id="KW-0520">NAD</keyword>
<evidence type="ECO:0000313" key="6">
    <source>
        <dbReference type="Proteomes" id="UP000199271"/>
    </source>
</evidence>
<dbReference type="Proteomes" id="UP000199271">
    <property type="component" value="Unassembled WGS sequence"/>
</dbReference>
<dbReference type="Pfam" id="PF00368">
    <property type="entry name" value="HMG-CoA_red"/>
    <property type="match status" value="1"/>
</dbReference>
<dbReference type="Proteomes" id="UP000752647">
    <property type="component" value="Unassembled WGS sequence"/>
</dbReference>
<comment type="pathway">
    <text evidence="3">Metabolic intermediate metabolism; (R)-mevalonate degradation; (S)-3-hydroxy-3-methylglutaryl-CoA from (R)-mevalonate: step 1/1.</text>
</comment>
<dbReference type="InterPro" id="IPR002202">
    <property type="entry name" value="HMG_CoA_Rdtase"/>
</dbReference>
<evidence type="ECO:0000256" key="3">
    <source>
        <dbReference type="RuleBase" id="RU361219"/>
    </source>
</evidence>
<dbReference type="EMBL" id="FBSY01000007">
    <property type="protein sequence ID" value="CUW10169.1"/>
    <property type="molecule type" value="Genomic_DNA"/>
</dbReference>
<reference evidence="5" key="2">
    <citation type="submission" date="2021-05" db="EMBL/GenBank/DDBJ databases">
        <title>Pangenome of Leuconostoc gelidum warrants species status for Leuconostoc gelidum subsp. gasicomitatum.</title>
        <authorList>
            <person name="Johansson P."/>
            <person name="Sade E."/>
            <person name="Hultman J."/>
            <person name="Auvinen P."/>
            <person name="Bjorkroth J."/>
        </authorList>
    </citation>
    <scope>NUCLEOTIDE SEQUENCE</scope>
    <source>
        <strain evidence="5">A.21.4</strain>
    </source>
</reference>
<gene>
    <name evidence="4" type="ORF">C122C_0765</name>
    <name evidence="5" type="ORF">KIJ12_06965</name>
</gene>
<evidence type="ECO:0000256" key="2">
    <source>
        <dbReference type="ARBA" id="ARBA00023002"/>
    </source>
</evidence>
<dbReference type="PROSITE" id="PS50065">
    <property type="entry name" value="HMG_COA_REDUCTASE_4"/>
    <property type="match status" value="1"/>
</dbReference>
<protein>
    <recommendedName>
        <fullName evidence="3">3-hydroxy-3-methylglutaryl coenzyme A reductase</fullName>
        <shortName evidence="3">HMG-CoA reductase</shortName>
        <ecNumber evidence="3">1.1.1.88</ecNumber>
    </recommendedName>
</protein>
<dbReference type="NCBIfam" id="TIGR00532">
    <property type="entry name" value="HMG_CoA_R_NAD"/>
    <property type="match status" value="1"/>
</dbReference>
<comment type="catalytic activity">
    <reaction evidence="3">
        <text>(R)-mevalonate + 2 NAD(+) + CoA = (3S)-3-hydroxy-3-methylglutaryl-CoA + 2 NADH + 2 H(+)</text>
        <dbReference type="Rhea" id="RHEA:14833"/>
        <dbReference type="ChEBI" id="CHEBI:15378"/>
        <dbReference type="ChEBI" id="CHEBI:36464"/>
        <dbReference type="ChEBI" id="CHEBI:43074"/>
        <dbReference type="ChEBI" id="CHEBI:57287"/>
        <dbReference type="ChEBI" id="CHEBI:57540"/>
        <dbReference type="ChEBI" id="CHEBI:57945"/>
        <dbReference type="EC" id="1.1.1.88"/>
    </reaction>
</comment>
<name>A0A9Q3SW67_9LACO</name>
<dbReference type="InterPro" id="IPR004553">
    <property type="entry name" value="HMG_CoA_Rdtase_bac-typ"/>
</dbReference>
<accession>A0A9Q3SW67</accession>
<dbReference type="GO" id="GO:0140643">
    <property type="term" value="F:hydroxymethylglutaryl-CoA reductase (NADH) activity"/>
    <property type="evidence" value="ECO:0007669"/>
    <property type="project" value="UniProtKB-EC"/>
</dbReference>
<evidence type="ECO:0000256" key="1">
    <source>
        <dbReference type="ARBA" id="ARBA00007661"/>
    </source>
</evidence>
<dbReference type="GO" id="GO:0015936">
    <property type="term" value="P:coenzyme A metabolic process"/>
    <property type="evidence" value="ECO:0007669"/>
    <property type="project" value="InterPro"/>
</dbReference>
<organism evidence="5 7">
    <name type="scientific">Leuconostoc gasicomitatum</name>
    <dbReference type="NCBI Taxonomy" id="115778"/>
    <lineage>
        <taxon>Bacteria</taxon>
        <taxon>Bacillati</taxon>
        <taxon>Bacillota</taxon>
        <taxon>Bacilli</taxon>
        <taxon>Lactobacillales</taxon>
        <taxon>Lactobacillaceae</taxon>
        <taxon>Leuconostoc</taxon>
        <taxon>Leuconostoc gelidum group</taxon>
    </lineage>
</organism>
<dbReference type="CDD" id="cd00644">
    <property type="entry name" value="HMG-CoA_reductase_classII"/>
    <property type="match status" value="1"/>
</dbReference>
<evidence type="ECO:0000313" key="4">
    <source>
        <dbReference type="EMBL" id="CUW10169.1"/>
    </source>
</evidence>
<dbReference type="Gene3D" id="1.10.8.660">
    <property type="match status" value="1"/>
</dbReference>